<feature type="transmembrane region" description="Helical" evidence="6">
    <location>
        <begin position="403"/>
        <end position="422"/>
    </location>
</feature>
<comment type="caution">
    <text evidence="7">The sequence shown here is derived from an EMBL/GenBank/DDBJ whole genome shotgun (WGS) entry which is preliminary data.</text>
</comment>
<evidence type="ECO:0000256" key="2">
    <source>
        <dbReference type="ARBA" id="ARBA00022475"/>
    </source>
</evidence>
<dbReference type="EMBL" id="JBHUCX010000008">
    <property type="protein sequence ID" value="MFD1673577.1"/>
    <property type="molecule type" value="Genomic_DNA"/>
</dbReference>
<feature type="transmembrane region" description="Helical" evidence="6">
    <location>
        <begin position="428"/>
        <end position="446"/>
    </location>
</feature>
<dbReference type="InterPro" id="IPR002797">
    <property type="entry name" value="Polysacc_synth"/>
</dbReference>
<comment type="subcellular location">
    <subcellularLocation>
        <location evidence="1">Cell membrane</location>
        <topology evidence="1">Multi-pass membrane protein</topology>
    </subcellularLocation>
</comment>
<dbReference type="PIRSF" id="PIRSF038958">
    <property type="entry name" value="PG_synth_SpoVB"/>
    <property type="match status" value="1"/>
</dbReference>
<reference evidence="8" key="1">
    <citation type="journal article" date="2019" name="Int. J. Syst. Evol. Microbiol.">
        <title>The Global Catalogue of Microorganisms (GCM) 10K type strain sequencing project: providing services to taxonomists for standard genome sequencing and annotation.</title>
        <authorList>
            <consortium name="The Broad Institute Genomics Platform"/>
            <consortium name="The Broad Institute Genome Sequencing Center for Infectious Disease"/>
            <person name="Wu L."/>
            <person name="Ma J."/>
        </authorList>
    </citation>
    <scope>NUCLEOTIDE SEQUENCE [LARGE SCALE GENOMIC DNA]</scope>
    <source>
        <strain evidence="8">CGMCC 1.12286</strain>
    </source>
</reference>
<evidence type="ECO:0000313" key="7">
    <source>
        <dbReference type="EMBL" id="MFD1673577.1"/>
    </source>
</evidence>
<keyword evidence="2" id="KW-1003">Cell membrane</keyword>
<dbReference type="CDD" id="cd13124">
    <property type="entry name" value="MATE_SpoVB_like"/>
    <property type="match status" value="1"/>
</dbReference>
<keyword evidence="8" id="KW-1185">Reference proteome</keyword>
<dbReference type="PANTHER" id="PTHR30250">
    <property type="entry name" value="PST FAMILY PREDICTED COLANIC ACID TRANSPORTER"/>
    <property type="match status" value="1"/>
</dbReference>
<evidence type="ECO:0000256" key="1">
    <source>
        <dbReference type="ARBA" id="ARBA00004651"/>
    </source>
</evidence>
<feature type="transmembrane region" description="Helical" evidence="6">
    <location>
        <begin position="50"/>
        <end position="73"/>
    </location>
</feature>
<feature type="transmembrane region" description="Helical" evidence="6">
    <location>
        <begin position="369"/>
        <end position="391"/>
    </location>
</feature>
<dbReference type="InterPro" id="IPR024923">
    <property type="entry name" value="PG_synth_SpoVB"/>
</dbReference>
<accession>A0ABW4JBH2</accession>
<feature type="transmembrane region" description="Helical" evidence="6">
    <location>
        <begin position="339"/>
        <end position="357"/>
    </location>
</feature>
<feature type="transmembrane region" description="Helical" evidence="6">
    <location>
        <begin position="94"/>
        <end position="113"/>
    </location>
</feature>
<feature type="transmembrane region" description="Helical" evidence="6">
    <location>
        <begin position="133"/>
        <end position="150"/>
    </location>
</feature>
<feature type="transmembrane region" description="Helical" evidence="6">
    <location>
        <begin position="496"/>
        <end position="518"/>
    </location>
</feature>
<feature type="transmembrane region" description="Helical" evidence="6">
    <location>
        <begin position="243"/>
        <end position="264"/>
    </location>
</feature>
<keyword evidence="5 6" id="KW-0472">Membrane</keyword>
<sequence>MSRTTSSNLARGASLYVICVAVAKVLGLVWIIPVSALIGRDGLGIYSNAYAIYTILQQLATSGFPLAMGKLISERLATGQRSVVEHIYRVSMRSLLFFSVIAFLLMWFGAPIFAHLVSLKSSHQAMVQQVPTMRAVSLMLLVIPAMSGLRGYLQGHQQLAPSAYSQTVEQLFRVIAMVVGAYIIVKQFGGGHAGGAAAATFGGFVGGVAGLLLLIIAVRPLRRAERSFGIDESPFRSGQIFRMVYRLAIPVSLGGLVVPIANLVDSWTVTNLLQAGGQTYDAATANYGILTRQAMYLVQLPMAFAYAIGVNILPAVAAAKAKKNQQAIQENIVFTLRSMFLISFPTAVLLLVLSQAINESIFGSTTGSAIISTVSFMSIFSSLELISTYILQGLGKMYRPVRNMFIGVAIKLIFNFVLILTFHSVIGAALATTIGYLCSSALNIMAVRKYSQTYFSVRRIAKPFIGASVLTAIVLFLVNWLLHVGLMHLFTHGERIGYIIQFIVASLIGGVFYLYFILRSGTLRSDELQNIPGIGRYLGRLSRKIERRPPPPRQRYDRRPNRR</sequence>
<dbReference type="Proteomes" id="UP001597079">
    <property type="component" value="Unassembled WGS sequence"/>
</dbReference>
<dbReference type="InterPro" id="IPR050833">
    <property type="entry name" value="Poly_Biosynth_Transport"/>
</dbReference>
<evidence type="ECO:0000256" key="3">
    <source>
        <dbReference type="ARBA" id="ARBA00022692"/>
    </source>
</evidence>
<evidence type="ECO:0000256" key="5">
    <source>
        <dbReference type="ARBA" id="ARBA00023136"/>
    </source>
</evidence>
<protein>
    <submittedName>
        <fullName evidence="7">Polysaccharide biosynthesis C-terminal domain-containing protein</fullName>
    </submittedName>
</protein>
<feature type="transmembrane region" description="Helical" evidence="6">
    <location>
        <begin position="467"/>
        <end position="490"/>
    </location>
</feature>
<dbReference type="Pfam" id="PF01943">
    <property type="entry name" value="Polysacc_synt"/>
    <property type="match status" value="1"/>
</dbReference>
<evidence type="ECO:0000313" key="8">
    <source>
        <dbReference type="Proteomes" id="UP001597079"/>
    </source>
</evidence>
<proteinExistence type="predicted"/>
<gene>
    <name evidence="7" type="ORF">ACFSB2_02490</name>
</gene>
<dbReference type="PANTHER" id="PTHR30250:SF21">
    <property type="entry name" value="LIPID II FLIPPASE MURJ"/>
    <property type="match status" value="1"/>
</dbReference>
<feature type="transmembrane region" description="Helical" evidence="6">
    <location>
        <begin position="171"/>
        <end position="189"/>
    </location>
</feature>
<dbReference type="RefSeq" id="WP_377941019.1">
    <property type="nucleotide sequence ID" value="NZ_JBHUCX010000008.1"/>
</dbReference>
<evidence type="ECO:0000256" key="6">
    <source>
        <dbReference type="SAM" id="Phobius"/>
    </source>
</evidence>
<feature type="transmembrane region" description="Helical" evidence="6">
    <location>
        <begin position="195"/>
        <end position="218"/>
    </location>
</feature>
<keyword evidence="3 6" id="KW-0812">Transmembrane</keyword>
<evidence type="ECO:0000256" key="4">
    <source>
        <dbReference type="ARBA" id="ARBA00022989"/>
    </source>
</evidence>
<keyword evidence="4 6" id="KW-1133">Transmembrane helix</keyword>
<name>A0ABW4JBH2_9BACL</name>
<organism evidence="7 8">
    <name type="scientific">Alicyclobacillus fodiniaquatilis</name>
    <dbReference type="NCBI Taxonomy" id="1661150"/>
    <lineage>
        <taxon>Bacteria</taxon>
        <taxon>Bacillati</taxon>
        <taxon>Bacillota</taxon>
        <taxon>Bacilli</taxon>
        <taxon>Bacillales</taxon>
        <taxon>Alicyclobacillaceae</taxon>
        <taxon>Alicyclobacillus</taxon>
    </lineage>
</organism>
<feature type="transmembrane region" description="Helical" evidence="6">
    <location>
        <begin position="12"/>
        <end position="38"/>
    </location>
</feature>
<feature type="transmembrane region" description="Helical" evidence="6">
    <location>
        <begin position="296"/>
        <end position="318"/>
    </location>
</feature>